<evidence type="ECO:0000256" key="1">
    <source>
        <dbReference type="SAM" id="MobiDB-lite"/>
    </source>
</evidence>
<feature type="compositionally biased region" description="Basic and acidic residues" evidence="1">
    <location>
        <begin position="23"/>
        <end position="42"/>
    </location>
</feature>
<dbReference type="GO" id="GO:0042765">
    <property type="term" value="C:GPI-anchor transamidase complex"/>
    <property type="evidence" value="ECO:0007669"/>
    <property type="project" value="InterPro"/>
</dbReference>
<feature type="region of interest" description="Disordered" evidence="1">
    <location>
        <begin position="18"/>
        <end position="42"/>
    </location>
</feature>
<gene>
    <name evidence="3" type="ORF">ZIOFF_028406</name>
</gene>
<dbReference type="Proteomes" id="UP000734854">
    <property type="component" value="Unassembled WGS sequence"/>
</dbReference>
<keyword evidence="2" id="KW-0472">Membrane</keyword>
<name>A0A8J5GUX7_ZINOF</name>
<sequence>MAGGWRLLTAWTKKNDVGGQRTEGCHASRKGGEGEHDTKIDRSHGKRWWSGIATVVLGKEAAPVAIGRWHQWFALTDGYGLSTATTTTGGEDCGIGILRGQRRQSFDGAAGSTASGSMATRWARGRRERLGVARRFRLASILPRVAATLRTRLLLPRLKLYVVDVMAVKEEGDTSQQGKKSRSRLILRLGALLVAHSGLVSVVCCAAGIIAFILLPVLANNTYISENALMPGIIEILILYACCSFARDIEI</sequence>
<proteinExistence type="predicted"/>
<organism evidence="3 4">
    <name type="scientific">Zingiber officinale</name>
    <name type="common">Ginger</name>
    <name type="synonym">Amomum zingiber</name>
    <dbReference type="NCBI Taxonomy" id="94328"/>
    <lineage>
        <taxon>Eukaryota</taxon>
        <taxon>Viridiplantae</taxon>
        <taxon>Streptophyta</taxon>
        <taxon>Embryophyta</taxon>
        <taxon>Tracheophyta</taxon>
        <taxon>Spermatophyta</taxon>
        <taxon>Magnoliopsida</taxon>
        <taxon>Liliopsida</taxon>
        <taxon>Zingiberales</taxon>
        <taxon>Zingiberaceae</taxon>
        <taxon>Zingiber</taxon>
    </lineage>
</organism>
<dbReference type="InterPro" id="IPR007246">
    <property type="entry name" value="Gaa1"/>
</dbReference>
<keyword evidence="2" id="KW-0812">Transmembrane</keyword>
<accession>A0A8J5GUX7</accession>
<dbReference type="EMBL" id="JACMSC010000008">
    <property type="protein sequence ID" value="KAG6510396.1"/>
    <property type="molecule type" value="Genomic_DNA"/>
</dbReference>
<dbReference type="GO" id="GO:0016255">
    <property type="term" value="P:attachment of GPI anchor to protein"/>
    <property type="evidence" value="ECO:0007669"/>
    <property type="project" value="TreeGrafter"/>
</dbReference>
<evidence type="ECO:0000313" key="3">
    <source>
        <dbReference type="EMBL" id="KAG6510396.1"/>
    </source>
</evidence>
<feature type="transmembrane region" description="Helical" evidence="2">
    <location>
        <begin position="228"/>
        <end position="246"/>
    </location>
</feature>
<comment type="caution">
    <text evidence="3">The sequence shown here is derived from an EMBL/GenBank/DDBJ whole genome shotgun (WGS) entry which is preliminary data.</text>
</comment>
<reference evidence="3 4" key="1">
    <citation type="submission" date="2020-08" db="EMBL/GenBank/DDBJ databases">
        <title>Plant Genome Project.</title>
        <authorList>
            <person name="Zhang R.-G."/>
        </authorList>
    </citation>
    <scope>NUCLEOTIDE SEQUENCE [LARGE SCALE GENOMIC DNA]</scope>
    <source>
        <tissue evidence="3">Rhizome</tissue>
    </source>
</reference>
<keyword evidence="4" id="KW-1185">Reference proteome</keyword>
<evidence type="ECO:0000256" key="2">
    <source>
        <dbReference type="SAM" id="Phobius"/>
    </source>
</evidence>
<dbReference type="AlphaFoldDB" id="A0A8J5GUX7"/>
<evidence type="ECO:0000313" key="4">
    <source>
        <dbReference type="Proteomes" id="UP000734854"/>
    </source>
</evidence>
<protein>
    <submittedName>
        <fullName evidence="3">Uncharacterized protein</fullName>
    </submittedName>
</protein>
<feature type="transmembrane region" description="Helical" evidence="2">
    <location>
        <begin position="189"/>
        <end position="216"/>
    </location>
</feature>
<dbReference type="PANTHER" id="PTHR13304:SF0">
    <property type="entry name" value="GLYCOSYLPHOSPHATIDYLINOSITOL ANCHOR ATTACHMENT 1 PROTEIN"/>
    <property type="match status" value="1"/>
</dbReference>
<dbReference type="PANTHER" id="PTHR13304">
    <property type="entry name" value="GLYCOSYLPHOSPHATIDYLINOSITOL ANCHOR ATTACHMENT 1 PROTEIN"/>
    <property type="match status" value="1"/>
</dbReference>
<keyword evidence="2" id="KW-1133">Transmembrane helix</keyword>